<evidence type="ECO:0000313" key="2">
    <source>
        <dbReference type="Proteomes" id="UP001218218"/>
    </source>
</evidence>
<dbReference type="EMBL" id="JARIHO010000005">
    <property type="protein sequence ID" value="KAJ7361694.1"/>
    <property type="molecule type" value="Genomic_DNA"/>
</dbReference>
<accession>A0AAD7AMC5</accession>
<name>A0AAD7AMC5_9AGAR</name>
<keyword evidence="2" id="KW-1185">Reference proteome</keyword>
<protein>
    <submittedName>
        <fullName evidence="1">Uncharacterized protein</fullName>
    </submittedName>
</protein>
<proteinExistence type="predicted"/>
<dbReference type="Proteomes" id="UP001218218">
    <property type="component" value="Unassembled WGS sequence"/>
</dbReference>
<dbReference type="AlphaFoldDB" id="A0AAD7AMC5"/>
<organism evidence="1 2">
    <name type="scientific">Mycena albidolilacea</name>
    <dbReference type="NCBI Taxonomy" id="1033008"/>
    <lineage>
        <taxon>Eukaryota</taxon>
        <taxon>Fungi</taxon>
        <taxon>Dikarya</taxon>
        <taxon>Basidiomycota</taxon>
        <taxon>Agaricomycotina</taxon>
        <taxon>Agaricomycetes</taxon>
        <taxon>Agaricomycetidae</taxon>
        <taxon>Agaricales</taxon>
        <taxon>Marasmiineae</taxon>
        <taxon>Mycenaceae</taxon>
        <taxon>Mycena</taxon>
    </lineage>
</organism>
<evidence type="ECO:0000313" key="1">
    <source>
        <dbReference type="EMBL" id="KAJ7361694.1"/>
    </source>
</evidence>
<comment type="caution">
    <text evidence="1">The sequence shown here is derived from an EMBL/GenBank/DDBJ whole genome shotgun (WGS) entry which is preliminary data.</text>
</comment>
<gene>
    <name evidence="1" type="ORF">DFH08DRAFT_381621</name>
</gene>
<reference evidence="1" key="1">
    <citation type="submission" date="2023-03" db="EMBL/GenBank/DDBJ databases">
        <title>Massive genome expansion in bonnet fungi (Mycena s.s.) driven by repeated elements and novel gene families across ecological guilds.</title>
        <authorList>
            <consortium name="Lawrence Berkeley National Laboratory"/>
            <person name="Harder C.B."/>
            <person name="Miyauchi S."/>
            <person name="Viragh M."/>
            <person name="Kuo A."/>
            <person name="Thoen E."/>
            <person name="Andreopoulos B."/>
            <person name="Lu D."/>
            <person name="Skrede I."/>
            <person name="Drula E."/>
            <person name="Henrissat B."/>
            <person name="Morin E."/>
            <person name="Kohler A."/>
            <person name="Barry K."/>
            <person name="LaButti K."/>
            <person name="Morin E."/>
            <person name="Salamov A."/>
            <person name="Lipzen A."/>
            <person name="Mereny Z."/>
            <person name="Hegedus B."/>
            <person name="Baldrian P."/>
            <person name="Stursova M."/>
            <person name="Weitz H."/>
            <person name="Taylor A."/>
            <person name="Grigoriev I.V."/>
            <person name="Nagy L.G."/>
            <person name="Martin F."/>
            <person name="Kauserud H."/>
        </authorList>
    </citation>
    <scope>NUCLEOTIDE SEQUENCE</scope>
    <source>
        <strain evidence="1">CBHHK002</strain>
    </source>
</reference>
<sequence length="111" mass="12208">MSYFYLLFSQLYSLACHPHRFHQHSSHMEANTSVLPTQPEQPDGGAGGDGAGLVVPAPVVHINDTAKIQLRWLDTTTFCQKYGLGDEICQRLIGEKNYTSKLDTSPNSSGL</sequence>